<evidence type="ECO:0000313" key="2">
    <source>
        <dbReference type="EMBL" id="JAD24780.1"/>
    </source>
</evidence>
<dbReference type="EMBL" id="GBRH01273115">
    <property type="protein sequence ID" value="JAD24780.1"/>
    <property type="molecule type" value="Transcribed_RNA"/>
</dbReference>
<protein>
    <submittedName>
        <fullName evidence="2">Uncharacterized protein</fullName>
    </submittedName>
</protein>
<evidence type="ECO:0000256" key="1">
    <source>
        <dbReference type="SAM" id="MobiDB-lite"/>
    </source>
</evidence>
<reference evidence="2" key="2">
    <citation type="journal article" date="2015" name="Data Brief">
        <title>Shoot transcriptome of the giant reed, Arundo donax.</title>
        <authorList>
            <person name="Barrero R.A."/>
            <person name="Guerrero F.D."/>
            <person name="Moolhuijzen P."/>
            <person name="Goolsby J.A."/>
            <person name="Tidwell J."/>
            <person name="Bellgard S.E."/>
            <person name="Bellgard M.I."/>
        </authorList>
    </citation>
    <scope>NUCLEOTIDE SEQUENCE</scope>
    <source>
        <tissue evidence="2">Shoot tissue taken approximately 20 cm above the soil surface</tissue>
    </source>
</reference>
<feature type="compositionally biased region" description="Basic and acidic residues" evidence="1">
    <location>
        <begin position="97"/>
        <end position="108"/>
    </location>
</feature>
<sequence>MGFILRQACMKNKLSPNTGARYSRTLSWILLDYLGMLNSRLAQSLILVAHRISGNVIVYPQDGETASDGLFGVTGVRWLRVVGGRRRGGRHARPRLQRVEARTGEGNRDGGAQPGDGETATPAAAHDEDALGATEILRSRRAAWLIEAAGRHAHARWWSTTGGSVDGNRGGTEQNDGGRRQGFREGRMLLLSDDLLYMMRLQSTRALPRGQGCSELLYSLLGLFQRICSRICSWDERTER</sequence>
<accession>A0A0A8YHA3</accession>
<organism evidence="2">
    <name type="scientific">Arundo donax</name>
    <name type="common">Giant reed</name>
    <name type="synonym">Donax arundinaceus</name>
    <dbReference type="NCBI Taxonomy" id="35708"/>
    <lineage>
        <taxon>Eukaryota</taxon>
        <taxon>Viridiplantae</taxon>
        <taxon>Streptophyta</taxon>
        <taxon>Embryophyta</taxon>
        <taxon>Tracheophyta</taxon>
        <taxon>Spermatophyta</taxon>
        <taxon>Magnoliopsida</taxon>
        <taxon>Liliopsida</taxon>
        <taxon>Poales</taxon>
        <taxon>Poaceae</taxon>
        <taxon>PACMAD clade</taxon>
        <taxon>Arundinoideae</taxon>
        <taxon>Arundineae</taxon>
        <taxon>Arundo</taxon>
    </lineage>
</organism>
<dbReference type="AlphaFoldDB" id="A0A0A8YHA3"/>
<name>A0A0A8YHA3_ARUDO</name>
<reference evidence="2" key="1">
    <citation type="submission" date="2014-09" db="EMBL/GenBank/DDBJ databases">
        <authorList>
            <person name="Magalhaes I.L.F."/>
            <person name="Oliveira U."/>
            <person name="Santos F.R."/>
            <person name="Vidigal T.H.D.A."/>
            <person name="Brescovit A.D."/>
            <person name="Santos A.J."/>
        </authorList>
    </citation>
    <scope>NUCLEOTIDE SEQUENCE</scope>
    <source>
        <tissue evidence="2">Shoot tissue taken approximately 20 cm above the soil surface</tissue>
    </source>
</reference>
<proteinExistence type="predicted"/>
<feature type="region of interest" description="Disordered" evidence="1">
    <location>
        <begin position="89"/>
        <end position="128"/>
    </location>
</feature>